<dbReference type="InterPro" id="IPR044631">
    <property type="entry name" value="ETO1-like"/>
</dbReference>
<dbReference type="AlphaFoldDB" id="A0A7J7PCJ8"/>
<dbReference type="Proteomes" id="UP000541444">
    <property type="component" value="Unassembled WGS sequence"/>
</dbReference>
<comment type="caution">
    <text evidence="1">The sequence shown here is derived from an EMBL/GenBank/DDBJ whole genome shotgun (WGS) entry which is preliminary data.</text>
</comment>
<reference evidence="1 2" key="1">
    <citation type="journal article" date="2020" name="IScience">
        <title>Genome Sequencing of the Endangered Kingdonia uniflora (Circaeasteraceae, Ranunculales) Reveals Potential Mechanisms of Evolutionary Specialization.</title>
        <authorList>
            <person name="Sun Y."/>
            <person name="Deng T."/>
            <person name="Zhang A."/>
            <person name="Moore M.J."/>
            <person name="Landis J.B."/>
            <person name="Lin N."/>
            <person name="Zhang H."/>
            <person name="Zhang X."/>
            <person name="Huang J."/>
            <person name="Zhang X."/>
            <person name="Sun H."/>
            <person name="Wang H."/>
        </authorList>
    </citation>
    <scope>NUCLEOTIDE SEQUENCE [LARGE SCALE GENOMIC DNA]</scope>
    <source>
        <strain evidence="1">TB1705</strain>
        <tissue evidence="1">Leaf</tissue>
    </source>
</reference>
<evidence type="ECO:0000313" key="1">
    <source>
        <dbReference type="EMBL" id="KAF6177030.1"/>
    </source>
</evidence>
<name>A0A7J7PCJ8_9MAGN</name>
<dbReference type="PANTHER" id="PTHR44203">
    <property type="entry name" value="ETO1-RELATED"/>
    <property type="match status" value="1"/>
</dbReference>
<evidence type="ECO:0000313" key="2">
    <source>
        <dbReference type="Proteomes" id="UP000541444"/>
    </source>
</evidence>
<gene>
    <name evidence="1" type="ORF">GIB67_040928</name>
</gene>
<dbReference type="PANTHER" id="PTHR44203:SF8">
    <property type="entry name" value="ETHYLENE-OVERPRODUCTION PROTEIN 1"/>
    <property type="match status" value="1"/>
</dbReference>
<dbReference type="GO" id="GO:0010105">
    <property type="term" value="P:negative regulation of ethylene-activated signaling pathway"/>
    <property type="evidence" value="ECO:0007669"/>
    <property type="project" value="InterPro"/>
</dbReference>
<organism evidence="1 2">
    <name type="scientific">Kingdonia uniflora</name>
    <dbReference type="NCBI Taxonomy" id="39325"/>
    <lineage>
        <taxon>Eukaryota</taxon>
        <taxon>Viridiplantae</taxon>
        <taxon>Streptophyta</taxon>
        <taxon>Embryophyta</taxon>
        <taxon>Tracheophyta</taxon>
        <taxon>Spermatophyta</taxon>
        <taxon>Magnoliopsida</taxon>
        <taxon>Ranunculales</taxon>
        <taxon>Circaeasteraceae</taxon>
        <taxon>Kingdonia</taxon>
    </lineage>
</organism>
<accession>A0A7J7PCJ8</accession>
<sequence length="137" mass="16114">MTKLIEEARNNASAYEKRSEYCERDTSKCDLSTTTHLDPLRTYPYRYSAVDLKDNHKADDVIMELSEAMAFKPDLQLLSLRAQLYNSMDDPNQNREQNKFQIKVQTEDSKNYHSYVLRDFEAAPLFQSQPFGNIWYV</sequence>
<protein>
    <submittedName>
        <fullName evidence="1">Uncharacterized protein</fullName>
    </submittedName>
</protein>
<dbReference type="OrthoDB" id="1899679at2759"/>
<proteinExistence type="predicted"/>
<keyword evidence="2" id="KW-1185">Reference proteome</keyword>
<dbReference type="EMBL" id="JACGCM010000006">
    <property type="protein sequence ID" value="KAF6177030.1"/>
    <property type="molecule type" value="Genomic_DNA"/>
</dbReference>